<evidence type="ECO:0000313" key="3">
    <source>
        <dbReference type="Proteomes" id="UP000826462"/>
    </source>
</evidence>
<proteinExistence type="predicted"/>
<name>A0ABX8V150_9BURK</name>
<keyword evidence="3" id="KW-1185">Reference proteome</keyword>
<dbReference type="PROSITE" id="PS51819">
    <property type="entry name" value="VOC"/>
    <property type="match status" value="1"/>
</dbReference>
<feature type="domain" description="VOC" evidence="1">
    <location>
        <begin position="11"/>
        <end position="141"/>
    </location>
</feature>
<dbReference type="CDD" id="cd06587">
    <property type="entry name" value="VOC"/>
    <property type="match status" value="1"/>
</dbReference>
<evidence type="ECO:0000259" key="1">
    <source>
        <dbReference type="PROSITE" id="PS51819"/>
    </source>
</evidence>
<dbReference type="InterPro" id="IPR004360">
    <property type="entry name" value="Glyas_Fos-R_dOase_dom"/>
</dbReference>
<dbReference type="Gene3D" id="3.10.180.10">
    <property type="entry name" value="2,3-Dihydroxybiphenyl 1,2-Dioxygenase, domain 1"/>
    <property type="match status" value="1"/>
</dbReference>
<reference evidence="2 3" key="1">
    <citation type="submission" date="2021-07" db="EMBL/GenBank/DDBJ databases">
        <title>Paraburkholderia edwinii protects Aspergillus sp. from phenazines by acting as a toxin sponge.</title>
        <authorList>
            <person name="Dahlstrom K.M."/>
            <person name="Newman D.K."/>
        </authorList>
    </citation>
    <scope>NUCLEOTIDE SEQUENCE [LARGE SCALE GENOMIC DNA]</scope>
    <source>
        <strain evidence="2 3">Pe01</strain>
    </source>
</reference>
<dbReference type="InterPro" id="IPR029068">
    <property type="entry name" value="Glyas_Bleomycin-R_OHBP_Dase"/>
</dbReference>
<organism evidence="2 3">
    <name type="scientific">Paraburkholderia edwinii</name>
    <dbReference type="NCBI Taxonomy" id="2861782"/>
    <lineage>
        <taxon>Bacteria</taxon>
        <taxon>Pseudomonadati</taxon>
        <taxon>Pseudomonadota</taxon>
        <taxon>Betaproteobacteria</taxon>
        <taxon>Burkholderiales</taxon>
        <taxon>Burkholderiaceae</taxon>
        <taxon>Paraburkholderia</taxon>
    </lineage>
</organism>
<dbReference type="SUPFAM" id="SSF54593">
    <property type="entry name" value="Glyoxalase/Bleomycin resistance protein/Dihydroxybiphenyl dioxygenase"/>
    <property type="match status" value="1"/>
</dbReference>
<gene>
    <name evidence="2" type="ORF">KZJ38_25150</name>
</gene>
<accession>A0ABX8V150</accession>
<dbReference type="InterPro" id="IPR037523">
    <property type="entry name" value="VOC_core"/>
</dbReference>
<dbReference type="Proteomes" id="UP000826462">
    <property type="component" value="Chromosome 2"/>
</dbReference>
<sequence length="182" mass="20444">MNSVLSKLPMRLHHNAFTTADHEKNRQFYEDILGFPLIAMYIEQTTFDGEAVEVGHALYGLGDGSALAFFQIHGAVPDESWMATPQPIYVHIALLVDEATQAELADRLKLAGKDCVVRDHGYCHSLYVRDPNGLLLEFTVDHPDAATMTEEMTQSAHADMQRWVQGNRAPNNRWRPQPTAAR</sequence>
<dbReference type="RefSeq" id="WP_219802469.1">
    <property type="nucleotide sequence ID" value="NZ_CP080096.1"/>
</dbReference>
<dbReference type="EMBL" id="CP080096">
    <property type="protein sequence ID" value="QYD72969.1"/>
    <property type="molecule type" value="Genomic_DNA"/>
</dbReference>
<dbReference type="Pfam" id="PF00903">
    <property type="entry name" value="Glyoxalase"/>
    <property type="match status" value="1"/>
</dbReference>
<protein>
    <submittedName>
        <fullName evidence="2">VOC family protein</fullName>
    </submittedName>
</protein>
<evidence type="ECO:0000313" key="2">
    <source>
        <dbReference type="EMBL" id="QYD72969.1"/>
    </source>
</evidence>